<evidence type="ECO:0000256" key="1">
    <source>
        <dbReference type="ARBA" id="ARBA00010875"/>
    </source>
</evidence>
<evidence type="ECO:0000313" key="11">
    <source>
        <dbReference type="Proteomes" id="UP000195378"/>
    </source>
</evidence>
<keyword evidence="8 9" id="KW-0862">Zinc</keyword>
<reference evidence="10 11" key="1">
    <citation type="submission" date="2017-04" db="EMBL/GenBank/DDBJ databases">
        <title>Complete genome sequence of Lactobacillus salivarius ZLS006, a probiotic strain isolated from healthy piglet.</title>
        <authorList>
            <person name="Zhang D."/>
        </authorList>
    </citation>
    <scope>NUCLEOTIDE SEQUENCE [LARGE SCALE GENOMIC DNA]</scope>
    <source>
        <strain evidence="10 11">ZLS006</strain>
    </source>
</reference>
<dbReference type="AlphaFoldDB" id="A0A1Y0F7P3"/>
<dbReference type="Pfam" id="PF02130">
    <property type="entry name" value="YbeY"/>
    <property type="match status" value="1"/>
</dbReference>
<evidence type="ECO:0000256" key="6">
    <source>
        <dbReference type="ARBA" id="ARBA00022759"/>
    </source>
</evidence>
<evidence type="ECO:0000313" key="10">
    <source>
        <dbReference type="EMBL" id="ARU19285.1"/>
    </source>
</evidence>
<evidence type="ECO:0000256" key="9">
    <source>
        <dbReference type="HAMAP-Rule" id="MF_00009"/>
    </source>
</evidence>
<keyword evidence="5 9" id="KW-0479">Metal-binding</keyword>
<dbReference type="GO" id="GO:0006364">
    <property type="term" value="P:rRNA processing"/>
    <property type="evidence" value="ECO:0007669"/>
    <property type="project" value="UniProtKB-UniRule"/>
</dbReference>
<dbReference type="Proteomes" id="UP000195378">
    <property type="component" value="Chromosome"/>
</dbReference>
<keyword evidence="4 9" id="KW-0540">Nuclease</keyword>
<sequence length="159" mass="18410">MDLEIFDDTNSVPAEKIQLVKDILEFSGKYLELPEDTEMSVTLMNNEQIHEINLKYRGVDKATDVISFAIEEDDPDELPIILPDDVDFEEPKNIGDMMISMDKVKEQAEYLGHSEDRELGFLTVHGFLHLNGYDHMKVEDEKVMFKLQRDILDAYGLKR</sequence>
<dbReference type="GO" id="GO:0004222">
    <property type="term" value="F:metalloendopeptidase activity"/>
    <property type="evidence" value="ECO:0007669"/>
    <property type="project" value="InterPro"/>
</dbReference>
<organism evidence="10 11">
    <name type="scientific">Ligilactobacillus salivarius</name>
    <dbReference type="NCBI Taxonomy" id="1624"/>
    <lineage>
        <taxon>Bacteria</taxon>
        <taxon>Bacillati</taxon>
        <taxon>Bacillota</taxon>
        <taxon>Bacilli</taxon>
        <taxon>Lactobacillales</taxon>
        <taxon>Lactobacillaceae</taxon>
        <taxon>Ligilactobacillus</taxon>
    </lineage>
</organism>
<dbReference type="InterPro" id="IPR002036">
    <property type="entry name" value="YbeY"/>
</dbReference>
<evidence type="ECO:0000256" key="7">
    <source>
        <dbReference type="ARBA" id="ARBA00022801"/>
    </source>
</evidence>
<dbReference type="NCBIfam" id="TIGR00043">
    <property type="entry name" value="rRNA maturation RNase YbeY"/>
    <property type="match status" value="1"/>
</dbReference>
<comment type="subcellular location">
    <subcellularLocation>
        <location evidence="9">Cytoplasm</location>
    </subcellularLocation>
</comment>
<evidence type="ECO:0000256" key="3">
    <source>
        <dbReference type="ARBA" id="ARBA00022552"/>
    </source>
</evidence>
<accession>A0A1Y0F7P3</accession>
<evidence type="ECO:0000256" key="4">
    <source>
        <dbReference type="ARBA" id="ARBA00022722"/>
    </source>
</evidence>
<keyword evidence="7 9" id="KW-0378">Hydrolase</keyword>
<feature type="binding site" evidence="9">
    <location>
        <position position="135"/>
    </location>
    <ligand>
        <name>Zn(2+)</name>
        <dbReference type="ChEBI" id="CHEBI:29105"/>
        <note>catalytic</note>
    </ligand>
</feature>
<dbReference type="GO" id="GO:0005737">
    <property type="term" value="C:cytoplasm"/>
    <property type="evidence" value="ECO:0007669"/>
    <property type="project" value="UniProtKB-SubCell"/>
</dbReference>
<dbReference type="InterPro" id="IPR023091">
    <property type="entry name" value="MetalPrtase_cat_dom_sf_prd"/>
</dbReference>
<dbReference type="GO" id="GO:0008270">
    <property type="term" value="F:zinc ion binding"/>
    <property type="evidence" value="ECO:0007669"/>
    <property type="project" value="UniProtKB-UniRule"/>
</dbReference>
<dbReference type="PANTHER" id="PTHR46986:SF1">
    <property type="entry name" value="ENDORIBONUCLEASE YBEY, CHLOROPLASTIC"/>
    <property type="match status" value="1"/>
</dbReference>
<comment type="cofactor">
    <cofactor evidence="9">
        <name>Zn(2+)</name>
        <dbReference type="ChEBI" id="CHEBI:29105"/>
    </cofactor>
    <text evidence="9">Binds 1 zinc ion.</text>
</comment>
<keyword evidence="2 9" id="KW-0690">Ribosome biogenesis</keyword>
<feature type="binding site" evidence="9">
    <location>
        <position position="125"/>
    </location>
    <ligand>
        <name>Zn(2+)</name>
        <dbReference type="ChEBI" id="CHEBI:29105"/>
        <note>catalytic</note>
    </ligand>
</feature>
<proteinExistence type="inferred from homology"/>
<keyword evidence="6 9" id="KW-0255">Endonuclease</keyword>
<dbReference type="Gene3D" id="3.40.390.30">
    <property type="entry name" value="Metalloproteases ('zincins'), catalytic domain"/>
    <property type="match status" value="1"/>
</dbReference>
<protein>
    <recommendedName>
        <fullName evidence="9">Endoribonuclease YbeY</fullName>
        <ecNumber evidence="9">3.1.-.-</ecNumber>
    </recommendedName>
</protein>
<evidence type="ECO:0000256" key="2">
    <source>
        <dbReference type="ARBA" id="ARBA00022517"/>
    </source>
</evidence>
<feature type="binding site" evidence="9">
    <location>
        <position position="129"/>
    </location>
    <ligand>
        <name>Zn(2+)</name>
        <dbReference type="ChEBI" id="CHEBI:29105"/>
        <note>catalytic</note>
    </ligand>
</feature>
<dbReference type="SUPFAM" id="SSF55486">
    <property type="entry name" value="Metalloproteases ('zincins'), catalytic domain"/>
    <property type="match status" value="1"/>
</dbReference>
<dbReference type="RefSeq" id="WP_081559546.1">
    <property type="nucleotide sequence ID" value="NZ_CP020858.1"/>
</dbReference>
<dbReference type="PROSITE" id="PS01306">
    <property type="entry name" value="UPF0054"/>
    <property type="match status" value="1"/>
</dbReference>
<keyword evidence="3 9" id="KW-0698">rRNA processing</keyword>
<dbReference type="EMBL" id="CP020858">
    <property type="protein sequence ID" value="ARU19285.1"/>
    <property type="molecule type" value="Genomic_DNA"/>
</dbReference>
<keyword evidence="9" id="KW-0963">Cytoplasm</keyword>
<dbReference type="PANTHER" id="PTHR46986">
    <property type="entry name" value="ENDORIBONUCLEASE YBEY, CHLOROPLASTIC"/>
    <property type="match status" value="1"/>
</dbReference>
<comment type="function">
    <text evidence="9">Single strand-specific metallo-endoribonuclease involved in late-stage 70S ribosome quality control and in maturation of the 3' terminus of the 16S rRNA.</text>
</comment>
<evidence type="ECO:0000256" key="5">
    <source>
        <dbReference type="ARBA" id="ARBA00022723"/>
    </source>
</evidence>
<dbReference type="HAMAP" id="MF_00009">
    <property type="entry name" value="Endoribonucl_YbeY"/>
    <property type="match status" value="1"/>
</dbReference>
<dbReference type="InterPro" id="IPR020549">
    <property type="entry name" value="YbeY_CS"/>
</dbReference>
<dbReference type="GO" id="GO:0004521">
    <property type="term" value="F:RNA endonuclease activity"/>
    <property type="evidence" value="ECO:0007669"/>
    <property type="project" value="UniProtKB-UniRule"/>
</dbReference>
<dbReference type="EC" id="3.1.-.-" evidence="9"/>
<evidence type="ECO:0000256" key="8">
    <source>
        <dbReference type="ARBA" id="ARBA00022833"/>
    </source>
</evidence>
<comment type="similarity">
    <text evidence="1 9">Belongs to the endoribonuclease YbeY family.</text>
</comment>
<gene>
    <name evidence="9" type="primary">ybeY</name>
    <name evidence="10" type="ORF">B7R82_04495</name>
</gene>
<name>A0A1Y0F7P3_9LACO</name>